<comment type="caution">
    <text evidence="9">The sequence shown here is derived from an EMBL/GenBank/DDBJ whole genome shotgun (WGS) entry which is preliminary data.</text>
</comment>
<dbReference type="Pfam" id="PF00892">
    <property type="entry name" value="EamA"/>
    <property type="match status" value="2"/>
</dbReference>
<protein>
    <submittedName>
        <fullName evidence="9">DMT family transporter</fullName>
    </submittedName>
</protein>
<reference evidence="9" key="1">
    <citation type="journal article" date="2021" name="PeerJ">
        <title>Extensive microbial diversity within the chicken gut microbiome revealed by metagenomics and culture.</title>
        <authorList>
            <person name="Gilroy R."/>
            <person name="Ravi A."/>
            <person name="Getino M."/>
            <person name="Pursley I."/>
            <person name="Horton D.L."/>
            <person name="Alikhan N.F."/>
            <person name="Baker D."/>
            <person name="Gharbi K."/>
            <person name="Hall N."/>
            <person name="Watson M."/>
            <person name="Adriaenssens E.M."/>
            <person name="Foster-Nyarko E."/>
            <person name="Jarju S."/>
            <person name="Secka A."/>
            <person name="Antonio M."/>
            <person name="Oren A."/>
            <person name="Chaudhuri R.R."/>
            <person name="La Ragione R."/>
            <person name="Hildebrand F."/>
            <person name="Pallen M.J."/>
        </authorList>
    </citation>
    <scope>NUCLEOTIDE SEQUENCE</scope>
    <source>
        <strain evidence="9">CHK186-16707</strain>
    </source>
</reference>
<feature type="transmembrane region" description="Helical" evidence="7">
    <location>
        <begin position="217"/>
        <end position="238"/>
    </location>
</feature>
<gene>
    <name evidence="9" type="ORF">H9962_05585</name>
</gene>
<feature type="transmembrane region" description="Helical" evidence="7">
    <location>
        <begin position="183"/>
        <end position="205"/>
    </location>
</feature>
<feature type="transmembrane region" description="Helical" evidence="7">
    <location>
        <begin position="7"/>
        <end position="29"/>
    </location>
</feature>
<dbReference type="InterPro" id="IPR050638">
    <property type="entry name" value="AA-Vitamin_Transporters"/>
</dbReference>
<evidence type="ECO:0000256" key="1">
    <source>
        <dbReference type="ARBA" id="ARBA00004141"/>
    </source>
</evidence>
<feature type="transmembrane region" description="Helical" evidence="7">
    <location>
        <begin position="250"/>
        <end position="270"/>
    </location>
</feature>
<evidence type="ECO:0000256" key="4">
    <source>
        <dbReference type="ARBA" id="ARBA00022989"/>
    </source>
</evidence>
<feature type="transmembrane region" description="Helical" evidence="7">
    <location>
        <begin position="276"/>
        <end position="294"/>
    </location>
</feature>
<name>A0A9D2HF36_9BACT</name>
<dbReference type="GO" id="GO:0016020">
    <property type="term" value="C:membrane"/>
    <property type="evidence" value="ECO:0007669"/>
    <property type="project" value="UniProtKB-SubCell"/>
</dbReference>
<dbReference type="SUPFAM" id="SSF103481">
    <property type="entry name" value="Multidrug resistance efflux transporter EmrE"/>
    <property type="match status" value="2"/>
</dbReference>
<organism evidence="9 10">
    <name type="scientific">Candidatus Mailhella merdigallinarum</name>
    <dbReference type="NCBI Taxonomy" id="2838658"/>
    <lineage>
        <taxon>Bacteria</taxon>
        <taxon>Pseudomonadati</taxon>
        <taxon>Thermodesulfobacteriota</taxon>
        <taxon>Desulfovibrionia</taxon>
        <taxon>Desulfovibrionales</taxon>
        <taxon>Desulfovibrionaceae</taxon>
        <taxon>Mailhella</taxon>
    </lineage>
</organism>
<comment type="subcellular location">
    <subcellularLocation>
        <location evidence="1">Membrane</location>
        <topology evidence="1">Multi-pass membrane protein</topology>
    </subcellularLocation>
</comment>
<feature type="transmembrane region" description="Helical" evidence="7">
    <location>
        <begin position="130"/>
        <end position="149"/>
    </location>
</feature>
<reference evidence="9" key="2">
    <citation type="submission" date="2021-04" db="EMBL/GenBank/DDBJ databases">
        <authorList>
            <person name="Gilroy R."/>
        </authorList>
    </citation>
    <scope>NUCLEOTIDE SEQUENCE</scope>
    <source>
        <strain evidence="9">CHK186-16707</strain>
    </source>
</reference>
<feature type="region of interest" description="Disordered" evidence="6">
    <location>
        <begin position="300"/>
        <end position="324"/>
    </location>
</feature>
<feature type="domain" description="EamA" evidence="8">
    <location>
        <begin position="7"/>
        <end position="143"/>
    </location>
</feature>
<evidence type="ECO:0000256" key="5">
    <source>
        <dbReference type="ARBA" id="ARBA00023136"/>
    </source>
</evidence>
<feature type="transmembrane region" description="Helical" evidence="7">
    <location>
        <begin position="35"/>
        <end position="54"/>
    </location>
</feature>
<dbReference type="InterPro" id="IPR037185">
    <property type="entry name" value="EmrE-like"/>
</dbReference>
<proteinExistence type="inferred from homology"/>
<evidence type="ECO:0000256" key="2">
    <source>
        <dbReference type="ARBA" id="ARBA00007362"/>
    </source>
</evidence>
<evidence type="ECO:0000259" key="8">
    <source>
        <dbReference type="Pfam" id="PF00892"/>
    </source>
</evidence>
<feature type="transmembrane region" description="Helical" evidence="7">
    <location>
        <begin position="74"/>
        <end position="95"/>
    </location>
</feature>
<dbReference type="Gene3D" id="1.10.3730.20">
    <property type="match status" value="1"/>
</dbReference>
<evidence type="ECO:0000313" key="9">
    <source>
        <dbReference type="EMBL" id="HJA08645.1"/>
    </source>
</evidence>
<dbReference type="InterPro" id="IPR000620">
    <property type="entry name" value="EamA_dom"/>
</dbReference>
<dbReference type="Proteomes" id="UP000824225">
    <property type="component" value="Unassembled WGS sequence"/>
</dbReference>
<evidence type="ECO:0000313" key="10">
    <source>
        <dbReference type="Proteomes" id="UP000824225"/>
    </source>
</evidence>
<evidence type="ECO:0000256" key="3">
    <source>
        <dbReference type="ARBA" id="ARBA00022692"/>
    </source>
</evidence>
<accession>A0A9D2HF36</accession>
<feature type="domain" description="EamA" evidence="8">
    <location>
        <begin position="160"/>
        <end position="293"/>
    </location>
</feature>
<feature type="transmembrane region" description="Helical" evidence="7">
    <location>
        <begin position="155"/>
        <end position="176"/>
    </location>
</feature>
<dbReference type="AlphaFoldDB" id="A0A9D2HF36"/>
<keyword evidence="3 7" id="KW-0812">Transmembrane</keyword>
<evidence type="ECO:0000256" key="6">
    <source>
        <dbReference type="SAM" id="MobiDB-lite"/>
    </source>
</evidence>
<keyword evidence="5 7" id="KW-0472">Membrane</keyword>
<comment type="similarity">
    <text evidence="2">Belongs to the EamA transporter family.</text>
</comment>
<feature type="transmembrane region" description="Helical" evidence="7">
    <location>
        <begin position="101"/>
        <end position="121"/>
    </location>
</feature>
<keyword evidence="4 7" id="KW-1133">Transmembrane helix</keyword>
<dbReference type="EMBL" id="DXAN01000018">
    <property type="protein sequence ID" value="HJA08645.1"/>
    <property type="molecule type" value="Genomic_DNA"/>
</dbReference>
<evidence type="ECO:0000256" key="7">
    <source>
        <dbReference type="SAM" id="Phobius"/>
    </source>
</evidence>
<dbReference type="PANTHER" id="PTHR32322">
    <property type="entry name" value="INNER MEMBRANE TRANSPORTER"/>
    <property type="match status" value="1"/>
</dbReference>
<sequence length="324" mass="34854">MTNQNKAFLYAGLTVLMWSTIATALKLALASLAPIPLILVAMGTALLILGFLLLHRGAPGGWADLRGLTRGERLNILIQGGILFCYYNLLLRAFGGLPAQVAQPINSTWALVLALLSAWALRQRLSLREFLWMLFAYTGVVIVAAGGSSGELGPIRPLSLVCVLGSTLLNAVYWLLNAKNRTAPLLTLFLSFSVSFLLALLFLCLDGFQTLPPPDALPWPGISAAVAVGLFEMGIPFVLWSRALKLSSSVARIGTLSFLVPFLSLFWVSLVLREPIAPSTLAGLACIVSGTFFQQRAANHRSPRQAREKNTAPQTAAAAIRNSK</sequence>
<dbReference type="PANTHER" id="PTHR32322:SF2">
    <property type="entry name" value="EAMA DOMAIN-CONTAINING PROTEIN"/>
    <property type="match status" value="1"/>
</dbReference>